<evidence type="ECO:0000259" key="7">
    <source>
        <dbReference type="PROSITE" id="PS50207"/>
    </source>
</evidence>
<dbReference type="InterPro" id="IPR029030">
    <property type="entry name" value="Caspase-like_dom_sf"/>
</dbReference>
<name>A0A6P8EWQ3_CLUHA</name>
<dbReference type="PROSITE" id="PS01122">
    <property type="entry name" value="CASPASE_CYS"/>
    <property type="match status" value="1"/>
</dbReference>
<accession>A0A6P8EWQ3</accession>
<protein>
    <submittedName>
        <fullName evidence="10">Caspase-3-like isoform X2</fullName>
    </submittedName>
</protein>
<evidence type="ECO:0000256" key="1">
    <source>
        <dbReference type="ARBA" id="ARBA00010134"/>
    </source>
</evidence>
<evidence type="ECO:0000256" key="6">
    <source>
        <dbReference type="RuleBase" id="RU003971"/>
    </source>
</evidence>
<dbReference type="GO" id="GO:0043525">
    <property type="term" value="P:positive regulation of neuron apoptotic process"/>
    <property type="evidence" value="ECO:0007669"/>
    <property type="project" value="TreeGrafter"/>
</dbReference>
<dbReference type="PROSITE" id="PS50207">
    <property type="entry name" value="CASPASE_P10"/>
    <property type="match status" value="1"/>
</dbReference>
<comment type="similarity">
    <text evidence="1 6">Belongs to the peptidase C14A family.</text>
</comment>
<organism evidence="9 10">
    <name type="scientific">Clupea harengus</name>
    <name type="common">Atlantic herring</name>
    <dbReference type="NCBI Taxonomy" id="7950"/>
    <lineage>
        <taxon>Eukaryota</taxon>
        <taxon>Metazoa</taxon>
        <taxon>Chordata</taxon>
        <taxon>Craniata</taxon>
        <taxon>Vertebrata</taxon>
        <taxon>Euteleostomi</taxon>
        <taxon>Actinopterygii</taxon>
        <taxon>Neopterygii</taxon>
        <taxon>Teleostei</taxon>
        <taxon>Clupei</taxon>
        <taxon>Clupeiformes</taxon>
        <taxon>Clupeoidei</taxon>
        <taxon>Clupeidae</taxon>
        <taxon>Clupea</taxon>
    </lineage>
</organism>
<dbReference type="InterPro" id="IPR011600">
    <property type="entry name" value="Pept_C14_caspase"/>
</dbReference>
<evidence type="ECO:0000256" key="3">
    <source>
        <dbReference type="ARBA" id="ARBA00022801"/>
    </source>
</evidence>
<evidence type="ECO:0000313" key="10">
    <source>
        <dbReference type="RefSeq" id="XP_031416295.1"/>
    </source>
</evidence>
<dbReference type="Proteomes" id="UP000515152">
    <property type="component" value="Chromosome 22"/>
</dbReference>
<dbReference type="Gene3D" id="3.40.50.1460">
    <property type="match status" value="1"/>
</dbReference>
<feature type="domain" description="Caspase family p20" evidence="8">
    <location>
        <begin position="10"/>
        <end position="114"/>
    </location>
</feature>
<dbReference type="GO" id="GO:0006508">
    <property type="term" value="P:proteolysis"/>
    <property type="evidence" value="ECO:0007669"/>
    <property type="project" value="UniProtKB-KW"/>
</dbReference>
<keyword evidence="9" id="KW-1185">Reference proteome</keyword>
<dbReference type="PANTHER" id="PTHR10454:SF246">
    <property type="entry name" value="CASPASE-7-LIKE ISOFORM X1"/>
    <property type="match status" value="1"/>
</dbReference>
<sequence>MKHLMPHLQRCGTEEDGNKLRVTFKVLGFSVRMEKDLTVADMRRVLREESEEDHSEMSCFVCVLLSHGEQGLLMGADGAHISIRSLASTLTSHNCRTLQGKPKLFFIQACRGQQMDSGVEADSVEPEELEEFAGVSEVPEEDFLCCHSTSSGYFSWRNQVLGSAFISSLCDVLARHRRQEITKILTRVSCHVARSFHSKTGQKDSHGKKQMPCIISRLTREFYLQK</sequence>
<feature type="domain" description="Caspase family p10" evidence="7">
    <location>
        <begin position="140"/>
        <end position="226"/>
    </location>
</feature>
<dbReference type="GO" id="GO:0004197">
    <property type="term" value="F:cysteine-type endopeptidase activity"/>
    <property type="evidence" value="ECO:0007669"/>
    <property type="project" value="InterPro"/>
</dbReference>
<dbReference type="RefSeq" id="XP_031416295.1">
    <property type="nucleotide sequence ID" value="XM_031560435.2"/>
</dbReference>
<dbReference type="PROSITE" id="PS50208">
    <property type="entry name" value="CASPASE_P20"/>
    <property type="match status" value="1"/>
</dbReference>
<dbReference type="InterPro" id="IPR033139">
    <property type="entry name" value="Caspase_cys_AS"/>
</dbReference>
<dbReference type="FunFam" id="3.40.50.1460:FF:000024">
    <property type="entry name" value="Caspase 21"/>
    <property type="match status" value="1"/>
</dbReference>
<proteinExistence type="inferred from homology"/>
<evidence type="ECO:0000256" key="5">
    <source>
        <dbReference type="ARBA" id="ARBA00023145"/>
    </source>
</evidence>
<dbReference type="SUPFAM" id="SSF52129">
    <property type="entry name" value="Caspase-like"/>
    <property type="match status" value="1"/>
</dbReference>
<evidence type="ECO:0000259" key="8">
    <source>
        <dbReference type="PROSITE" id="PS50208"/>
    </source>
</evidence>
<dbReference type="PROSITE" id="PS01121">
    <property type="entry name" value="CASPASE_HIS"/>
    <property type="match status" value="1"/>
</dbReference>
<dbReference type="AlphaFoldDB" id="A0A6P8EWQ3"/>
<keyword evidence="3" id="KW-0378">Hydrolase</keyword>
<dbReference type="InterPro" id="IPR016129">
    <property type="entry name" value="Caspase_his_AS"/>
</dbReference>
<dbReference type="InterPro" id="IPR002398">
    <property type="entry name" value="Pept_C14"/>
</dbReference>
<dbReference type="CDD" id="cd00032">
    <property type="entry name" value="CASc"/>
    <property type="match status" value="1"/>
</dbReference>
<dbReference type="PRINTS" id="PR00376">
    <property type="entry name" value="IL1BCENZYME"/>
</dbReference>
<dbReference type="Pfam" id="PF00656">
    <property type="entry name" value="Peptidase_C14"/>
    <property type="match status" value="1"/>
</dbReference>
<gene>
    <name evidence="10" type="primary">LOC105892594</name>
</gene>
<dbReference type="InterPro" id="IPR002138">
    <property type="entry name" value="Pept_C14_p10"/>
</dbReference>
<keyword evidence="5" id="KW-0865">Zymogen</keyword>
<dbReference type="InterPro" id="IPR015917">
    <property type="entry name" value="Pept_C14A"/>
</dbReference>
<evidence type="ECO:0000313" key="9">
    <source>
        <dbReference type="Proteomes" id="UP000515152"/>
    </source>
</evidence>
<reference evidence="10" key="1">
    <citation type="submission" date="2025-08" db="UniProtKB">
        <authorList>
            <consortium name="RefSeq"/>
        </authorList>
    </citation>
    <scope>IDENTIFICATION</scope>
</reference>
<dbReference type="PANTHER" id="PTHR10454">
    <property type="entry name" value="CASPASE"/>
    <property type="match status" value="1"/>
</dbReference>
<keyword evidence="4" id="KW-0788">Thiol protease</keyword>
<dbReference type="InterPro" id="IPR001309">
    <property type="entry name" value="Pept_C14_p20"/>
</dbReference>
<dbReference type="GO" id="GO:0006915">
    <property type="term" value="P:apoptotic process"/>
    <property type="evidence" value="ECO:0007669"/>
    <property type="project" value="TreeGrafter"/>
</dbReference>
<evidence type="ECO:0000256" key="2">
    <source>
        <dbReference type="ARBA" id="ARBA00022670"/>
    </source>
</evidence>
<dbReference type="GO" id="GO:0005737">
    <property type="term" value="C:cytoplasm"/>
    <property type="evidence" value="ECO:0007669"/>
    <property type="project" value="TreeGrafter"/>
</dbReference>
<dbReference type="Gene3D" id="3.30.70.1470">
    <property type="entry name" value="Caspase-like"/>
    <property type="match status" value="1"/>
</dbReference>
<dbReference type="GeneID" id="105892594"/>
<evidence type="ECO:0000256" key="4">
    <source>
        <dbReference type="ARBA" id="ARBA00022807"/>
    </source>
</evidence>
<dbReference type="SMART" id="SM00115">
    <property type="entry name" value="CASc"/>
    <property type="match status" value="1"/>
</dbReference>
<keyword evidence="2" id="KW-0645">Protease</keyword>